<comment type="caution">
    <text evidence="2">The sequence shown here is derived from an EMBL/GenBank/DDBJ whole genome shotgun (WGS) entry which is preliminary data.</text>
</comment>
<evidence type="ECO:0000313" key="2">
    <source>
        <dbReference type="EMBL" id="MPL92748.1"/>
    </source>
</evidence>
<name>A0A644VN20_9ZZZZ</name>
<dbReference type="AlphaFoldDB" id="A0A644VN20"/>
<organism evidence="2">
    <name type="scientific">bioreactor metagenome</name>
    <dbReference type="NCBI Taxonomy" id="1076179"/>
    <lineage>
        <taxon>unclassified sequences</taxon>
        <taxon>metagenomes</taxon>
        <taxon>ecological metagenomes</taxon>
    </lineage>
</organism>
<dbReference type="NCBIfam" id="TIGR04131">
    <property type="entry name" value="Bac_Flav_CTERM"/>
    <property type="match status" value="1"/>
</dbReference>
<sequence length="624" mass="63965">MNTGPSTPVVNASGPVTFCTGDSVVLTASAAGTYLWYPGGQTTQSITVYNSGNFYVETDNGTTCTAVSAQTSVTVNPVAAVPTVSASGPVTFCTGDSVVLTASAAGSYLWYPGGQTTQSITVATTGNYYVEAGNGTGCTASSTPVSVTVNAVPATPAISVSGTLTFCDGDSIVLTSTAAGSYLWYPGGETTQSITVFTTGNYYVETGNGSCTAQSTVQAVSVLPRPAVPVVSASGSLVFCEGDSVVLTSSLADSYLWNPSGETTQSLTVDATGTYFVEVTNASGCTNSSTPVSVVVNPNPAVNLSGSAVACLNTTEIYTTTNLGGVSYFWTIGNATVISGSGTNSVSVLFPDTGLATVEVIVSDLSTSCFSQADMSVLVLDAPDAYAGADVSVCQGSGVFLNASGGTTYSWSPQAGLSDPSVSNPFASPVVTTSYVVEVANGSCTDTDTILVTVNPVPVVDAGSDVFISDDSCAVLAGSGSGASTILWSPAYGLSDVSVFEPVACPDTTTMYYITVTSSFGCSATDSVTVYVSSSGDELIFPNTFTPNGDGTNDVWHISGLEQYPGHRLTVFNRWGNQVFDAQPYENNWDGTSLGRELPDGTYFYVFDKGNGEELLKGYLMIIR</sequence>
<reference evidence="2" key="1">
    <citation type="submission" date="2019-08" db="EMBL/GenBank/DDBJ databases">
        <authorList>
            <person name="Kucharzyk K."/>
            <person name="Murdoch R.W."/>
            <person name="Higgins S."/>
            <person name="Loffler F."/>
        </authorList>
    </citation>
    <scope>NUCLEOTIDE SEQUENCE</scope>
</reference>
<dbReference type="InterPro" id="IPR026341">
    <property type="entry name" value="T9SS_type_B"/>
</dbReference>
<gene>
    <name evidence="2" type="ORF">SDC9_38861</name>
</gene>
<proteinExistence type="predicted"/>
<accession>A0A644VN20</accession>
<dbReference type="InterPro" id="IPR044023">
    <property type="entry name" value="Ig_7"/>
</dbReference>
<dbReference type="SMART" id="SM00409">
    <property type="entry name" value="IG"/>
    <property type="match status" value="3"/>
</dbReference>
<dbReference type="Pfam" id="PF19081">
    <property type="entry name" value="Ig_7"/>
    <property type="match status" value="1"/>
</dbReference>
<dbReference type="EMBL" id="VSSQ01000368">
    <property type="protein sequence ID" value="MPL92748.1"/>
    <property type="molecule type" value="Genomic_DNA"/>
</dbReference>
<dbReference type="PANTHER" id="PTHR46013:SF4">
    <property type="entry name" value="B-CELL RECEPTOR CD22-RELATED"/>
    <property type="match status" value="1"/>
</dbReference>
<protein>
    <recommendedName>
        <fullName evidence="1">Immunoglobulin domain-containing protein</fullName>
    </recommendedName>
</protein>
<feature type="domain" description="Immunoglobulin" evidence="1">
    <location>
        <begin position="234"/>
        <end position="295"/>
    </location>
</feature>
<evidence type="ECO:0000259" key="1">
    <source>
        <dbReference type="SMART" id="SM00409"/>
    </source>
</evidence>
<feature type="domain" description="Immunoglobulin" evidence="1">
    <location>
        <begin position="87"/>
        <end position="150"/>
    </location>
</feature>
<dbReference type="PANTHER" id="PTHR46013">
    <property type="entry name" value="VASCULAR CELL ADHESION MOLECULE 1"/>
    <property type="match status" value="1"/>
</dbReference>
<dbReference type="InterPro" id="IPR003599">
    <property type="entry name" value="Ig_sub"/>
</dbReference>
<dbReference type="Pfam" id="PF13585">
    <property type="entry name" value="CHU_C"/>
    <property type="match status" value="1"/>
</dbReference>
<feature type="domain" description="Immunoglobulin" evidence="1">
    <location>
        <begin position="13"/>
        <end position="76"/>
    </location>
</feature>